<dbReference type="InterPro" id="IPR036390">
    <property type="entry name" value="WH_DNA-bd_sf"/>
</dbReference>
<dbReference type="Gene3D" id="1.10.10.10">
    <property type="entry name" value="Winged helix-like DNA-binding domain superfamily/Winged helix DNA-binding domain"/>
    <property type="match status" value="1"/>
</dbReference>
<dbReference type="PANTHER" id="PTHR30427:SF1">
    <property type="entry name" value="TRANSCRIPTIONAL ACTIVATOR PROTEIN LYSR"/>
    <property type="match status" value="1"/>
</dbReference>
<dbReference type="Pfam" id="PF03466">
    <property type="entry name" value="LysR_substrate"/>
    <property type="match status" value="1"/>
</dbReference>
<dbReference type="Proteomes" id="UP001239909">
    <property type="component" value="Unassembled WGS sequence"/>
</dbReference>
<dbReference type="RefSeq" id="WP_285670749.1">
    <property type="nucleotide sequence ID" value="NZ_BSYI01000007.1"/>
</dbReference>
<evidence type="ECO:0000259" key="5">
    <source>
        <dbReference type="PROSITE" id="PS50931"/>
    </source>
</evidence>
<reference evidence="6 7" key="1">
    <citation type="submission" date="2023-04" db="EMBL/GenBank/DDBJ databases">
        <title>Marinoamorphus aggregata gen. nov., sp. Nov., isolate from tissue of brittle star Ophioplocus japonicus.</title>
        <authorList>
            <person name="Kawano K."/>
            <person name="Sawayama S."/>
            <person name="Nakagawa S."/>
        </authorList>
    </citation>
    <scope>NUCLEOTIDE SEQUENCE [LARGE SCALE GENOMIC DNA]</scope>
    <source>
        <strain evidence="6 7">NKW23</strain>
    </source>
</reference>
<protein>
    <submittedName>
        <fullName evidence="6">LysR family transcriptional regulator</fullName>
    </submittedName>
</protein>
<dbReference type="SUPFAM" id="SSF46785">
    <property type="entry name" value="Winged helix' DNA-binding domain"/>
    <property type="match status" value="1"/>
</dbReference>
<keyword evidence="3" id="KW-0238">DNA-binding</keyword>
<dbReference type="PRINTS" id="PR00039">
    <property type="entry name" value="HTHLYSR"/>
</dbReference>
<keyword evidence="4" id="KW-0804">Transcription</keyword>
<keyword evidence="7" id="KW-1185">Reference proteome</keyword>
<dbReference type="Gene3D" id="3.40.190.10">
    <property type="entry name" value="Periplasmic binding protein-like II"/>
    <property type="match status" value="2"/>
</dbReference>
<dbReference type="InterPro" id="IPR005119">
    <property type="entry name" value="LysR_subst-bd"/>
</dbReference>
<dbReference type="PANTHER" id="PTHR30427">
    <property type="entry name" value="TRANSCRIPTIONAL ACTIVATOR PROTEIN LYSR"/>
    <property type="match status" value="1"/>
</dbReference>
<comment type="caution">
    <text evidence="6">The sequence shown here is derived from an EMBL/GenBank/DDBJ whole genome shotgun (WGS) entry which is preliminary data.</text>
</comment>
<dbReference type="PROSITE" id="PS50931">
    <property type="entry name" value="HTH_LYSR"/>
    <property type="match status" value="1"/>
</dbReference>
<gene>
    <name evidence="6" type="ORF">LNKW23_12150</name>
</gene>
<name>A0ABQ6LG80_9RHOB</name>
<dbReference type="Pfam" id="PF00126">
    <property type="entry name" value="HTH_1"/>
    <property type="match status" value="1"/>
</dbReference>
<evidence type="ECO:0000313" key="7">
    <source>
        <dbReference type="Proteomes" id="UP001239909"/>
    </source>
</evidence>
<dbReference type="SUPFAM" id="SSF53850">
    <property type="entry name" value="Periplasmic binding protein-like II"/>
    <property type="match status" value="1"/>
</dbReference>
<evidence type="ECO:0000256" key="2">
    <source>
        <dbReference type="ARBA" id="ARBA00023015"/>
    </source>
</evidence>
<evidence type="ECO:0000256" key="1">
    <source>
        <dbReference type="ARBA" id="ARBA00009437"/>
    </source>
</evidence>
<dbReference type="InterPro" id="IPR036388">
    <property type="entry name" value="WH-like_DNA-bd_sf"/>
</dbReference>
<dbReference type="InterPro" id="IPR000847">
    <property type="entry name" value="LysR_HTH_N"/>
</dbReference>
<evidence type="ECO:0000256" key="3">
    <source>
        <dbReference type="ARBA" id="ARBA00023125"/>
    </source>
</evidence>
<evidence type="ECO:0000256" key="4">
    <source>
        <dbReference type="ARBA" id="ARBA00023163"/>
    </source>
</evidence>
<organism evidence="6 7">
    <name type="scientific">Paralimibaculum aggregatum</name>
    <dbReference type="NCBI Taxonomy" id="3036245"/>
    <lineage>
        <taxon>Bacteria</taxon>
        <taxon>Pseudomonadati</taxon>
        <taxon>Pseudomonadota</taxon>
        <taxon>Alphaproteobacteria</taxon>
        <taxon>Rhodobacterales</taxon>
        <taxon>Paracoccaceae</taxon>
        <taxon>Paralimibaculum</taxon>
    </lineage>
</organism>
<accession>A0ABQ6LG80</accession>
<proteinExistence type="inferred from homology"/>
<dbReference type="EMBL" id="BSYI01000007">
    <property type="protein sequence ID" value="GMG82002.1"/>
    <property type="molecule type" value="Genomic_DNA"/>
</dbReference>
<evidence type="ECO:0000313" key="6">
    <source>
        <dbReference type="EMBL" id="GMG82002.1"/>
    </source>
</evidence>
<comment type="similarity">
    <text evidence="1">Belongs to the LysR transcriptional regulatory family.</text>
</comment>
<feature type="domain" description="HTH lysR-type" evidence="5">
    <location>
        <begin position="3"/>
        <end position="60"/>
    </location>
</feature>
<keyword evidence="2" id="KW-0805">Transcription regulation</keyword>
<sequence length="308" mass="33229">MHLRLRHLEVFDAVMEAGSVSRAAQRLNLSQPAVSVALSSLEAELGFRLFHRARGYFAPTREAQLFHGEAERGLMTMARIAERAAEIRAGSAGHIAIASNGASAINLLPAVIAEYQRAHPRVTVDLKVRSSRMVAAWADSGQIDLGLLDAPVTIPGPRPEVFSLPCVCILREDDPLAAMAEIRPEMLAGRPVVGITGDHGIDRALERLASERGLEIPRPVTAYYFAIARNLVREGAGLALIDPINGRMPLSDGVTWRPFRPRIDFELAMIAPPEPRAGVAVSRFVALLRARIEAALAPARSPLSQAGG</sequence>